<dbReference type="PANTHER" id="PTHR48152">
    <property type="entry name" value="F1C9.34 PROTEIN"/>
    <property type="match status" value="1"/>
</dbReference>
<evidence type="ECO:0000313" key="2">
    <source>
        <dbReference type="Proteomes" id="UP001311915"/>
    </source>
</evidence>
<proteinExistence type="predicted"/>
<dbReference type="EMBL" id="JAWPEI010000006">
    <property type="protein sequence ID" value="KAK4724066.1"/>
    <property type="molecule type" value="Genomic_DNA"/>
</dbReference>
<dbReference type="Proteomes" id="UP001311915">
    <property type="component" value="Unassembled WGS sequence"/>
</dbReference>
<dbReference type="InterPro" id="IPR009291">
    <property type="entry name" value="Vps62"/>
</dbReference>
<gene>
    <name evidence="1" type="ORF">R3W88_026845</name>
</gene>
<dbReference type="PANTHER" id="PTHR48152:SF8">
    <property type="entry name" value="VACUOLAR PROTEIN SORTING-ASSOCIATED PROTEIN 62"/>
    <property type="match status" value="1"/>
</dbReference>
<reference evidence="1 2" key="1">
    <citation type="submission" date="2023-10" db="EMBL/GenBank/DDBJ databases">
        <title>Genome-Wide Identification Analysis in wild type Solanum Pinnatisectum Reveals Some Genes Defensing Phytophthora Infestans.</title>
        <authorList>
            <person name="Sun C."/>
        </authorList>
    </citation>
    <scope>NUCLEOTIDE SEQUENCE [LARGE SCALE GENOMIC DNA]</scope>
    <source>
        <strain evidence="1">LQN</strain>
        <tissue evidence="1">Leaf</tissue>
    </source>
</reference>
<comment type="caution">
    <text evidence="1">The sequence shown here is derived from an EMBL/GenBank/DDBJ whole genome shotgun (WGS) entry which is preliminary data.</text>
</comment>
<evidence type="ECO:0008006" key="3">
    <source>
        <dbReference type="Google" id="ProtNLM"/>
    </source>
</evidence>
<sequence>MAYLIQEETVMLMLSFSSPLMLSFSSTLCLEIPCPQGEQTAQSRYMDMVISCIILVLALALRISCSNSTMGGGNLNATFLVDNIASTKHIMSLSIDNAFRLPSPLPTWPSGGCFASGFIDLGGLQVSQISSLTKVWSTHEGGPNNLGATFFEPSNIPNGFFMFGSYTQPNNIPLFGWTLAGRDTSRDTLKIPTDYTLVWSSQNLKIKQDGVGYIWLPIPPEGYKAIGHVVTTSPQKPSLDKVRCVRDDLTDACESHDWIWGTNGMNVYSSRPRDRGVRALGVATGAFMVQNNGAAESLACLKNVKSDISAMPNLNQVKALVQAYSPLIYFHPDEEYYPSSVAWFFQNGALLYTKGQESSPVGIYPTGSNLPQDGSNDGAYWLDLPTDDAAKTNVKKGDLQGATAYLHVKPMFGATYTDIAVWLFYPFNGPAKAKLEFMTISLGKIGEHVGDWEHVTLRISNFNGELQSMYFSQHSGGIWVRASQLEFQNGNKPVVYSSLHGHAAYPEPGKNLQGSGDVGIRNDTGKGKLMDIGANFLVVAAEYLGSTIVEPVWINYGREWGPKISYDISKELRKVERFMIGKLKKAIEKIVRDLPNEVLGEEGPIGPKFKDMWSGDERG</sequence>
<organism evidence="1 2">
    <name type="scientific">Solanum pinnatisectum</name>
    <name type="common">tansyleaf nightshade</name>
    <dbReference type="NCBI Taxonomy" id="50273"/>
    <lineage>
        <taxon>Eukaryota</taxon>
        <taxon>Viridiplantae</taxon>
        <taxon>Streptophyta</taxon>
        <taxon>Embryophyta</taxon>
        <taxon>Tracheophyta</taxon>
        <taxon>Spermatophyta</taxon>
        <taxon>Magnoliopsida</taxon>
        <taxon>eudicotyledons</taxon>
        <taxon>Gunneridae</taxon>
        <taxon>Pentapetalae</taxon>
        <taxon>asterids</taxon>
        <taxon>lamiids</taxon>
        <taxon>Solanales</taxon>
        <taxon>Solanaceae</taxon>
        <taxon>Solanoideae</taxon>
        <taxon>Solaneae</taxon>
        <taxon>Solanum</taxon>
    </lineage>
</organism>
<keyword evidence="2" id="KW-1185">Reference proteome</keyword>
<name>A0AAV9LEM1_9SOLN</name>
<evidence type="ECO:0000313" key="1">
    <source>
        <dbReference type="EMBL" id="KAK4724066.1"/>
    </source>
</evidence>
<accession>A0AAV9LEM1</accession>
<dbReference type="Pfam" id="PF06101">
    <property type="entry name" value="Vps62"/>
    <property type="match status" value="1"/>
</dbReference>
<dbReference type="AlphaFoldDB" id="A0AAV9LEM1"/>
<protein>
    <recommendedName>
        <fullName evidence="3">Vacuolar protein sorting-associated protein 62</fullName>
    </recommendedName>
</protein>